<evidence type="ECO:0000313" key="2">
    <source>
        <dbReference type="EMBL" id="BAA78603.1"/>
    </source>
</evidence>
<dbReference type="InterPro" id="IPR024166">
    <property type="entry name" value="rRNA_assembly_KRR1"/>
</dbReference>
<accession>Q9XFV6</accession>
<reference evidence="2" key="1">
    <citation type="submission" date="1999-05" db="EMBL/GenBank/DDBJ databases">
        <title>Isolation of several anti-stress genes from halotolerant green alga Chlamydomonas by a simple functional expression screening in E.coli.</title>
        <authorList>
            <person name="Miyasaka H."/>
            <person name="Kanaboshi H."/>
            <person name="Ikeda K."/>
        </authorList>
    </citation>
    <scope>NUCLEOTIDE SEQUENCE</scope>
    <source>
        <strain evidence="2">HS-5</strain>
    </source>
</reference>
<evidence type="ECO:0000256" key="1">
    <source>
        <dbReference type="SAM" id="MobiDB-lite"/>
    </source>
</evidence>
<feature type="region of interest" description="Disordered" evidence="1">
    <location>
        <begin position="1"/>
        <end position="51"/>
    </location>
</feature>
<dbReference type="PANTHER" id="PTHR12581:SF0">
    <property type="entry name" value="KRR1 SMALL SUBUNIT PROCESSOME COMPONENT HOMOLOG"/>
    <property type="match status" value="1"/>
</dbReference>
<name>Q9XFV6_9CHLO</name>
<dbReference type="PANTHER" id="PTHR12581">
    <property type="entry name" value="HIV-1 REV BINDING PROTEIN 2, 3"/>
    <property type="match status" value="1"/>
</dbReference>
<sequence length="72" mass="8421">MSDDEVKAEARTEENKPKRGKQANRKEKPWDHDGIDHWALPPPVTKEDNPTGLLEESSFAVLFPKYREKYLR</sequence>
<organism evidence="2">
    <name type="scientific">Chlamydomonas sp. HS-5</name>
    <dbReference type="NCBI Taxonomy" id="108458"/>
    <lineage>
        <taxon>Eukaryota</taxon>
        <taxon>Viridiplantae</taxon>
        <taxon>Chlorophyta</taxon>
        <taxon>core chlorophytes</taxon>
        <taxon>Chlorophyceae</taxon>
        <taxon>CS clade</taxon>
        <taxon>Chlamydomonadales</taxon>
        <taxon>Chlamydomonadaceae</taxon>
        <taxon>Chlamydomonas</taxon>
    </lineage>
</organism>
<dbReference type="EMBL" id="AU066553">
    <property type="protein sequence ID" value="BAA78603.1"/>
    <property type="molecule type" value="mRNA"/>
</dbReference>
<protein>
    <submittedName>
        <fullName evidence="2">Uncharacterized protein</fullName>
    </submittedName>
</protein>
<proteinExistence type="evidence at transcript level"/>
<feature type="compositionally biased region" description="Basic and acidic residues" evidence="1">
    <location>
        <begin position="1"/>
        <end position="17"/>
    </location>
</feature>
<dbReference type="GO" id="GO:0032040">
    <property type="term" value="C:small-subunit processome"/>
    <property type="evidence" value="ECO:0007669"/>
    <property type="project" value="TreeGrafter"/>
</dbReference>
<dbReference type="AlphaFoldDB" id="Q9XFV6"/>
<feature type="compositionally biased region" description="Basic and acidic residues" evidence="1">
    <location>
        <begin position="24"/>
        <end position="36"/>
    </location>
</feature>